<keyword evidence="2 7" id="KW-0812">Transmembrane</keyword>
<evidence type="ECO:0000256" key="7">
    <source>
        <dbReference type="SAM" id="Phobius"/>
    </source>
</evidence>
<dbReference type="InterPro" id="IPR049326">
    <property type="entry name" value="Rhodopsin_dom_fungi"/>
</dbReference>
<feature type="domain" description="Rhodopsin" evidence="8">
    <location>
        <begin position="20"/>
        <end position="185"/>
    </location>
</feature>
<accession>A0ABR4K6W1</accession>
<dbReference type="PANTHER" id="PTHR33048:SF47">
    <property type="entry name" value="INTEGRAL MEMBRANE PROTEIN-RELATED"/>
    <property type="match status" value="1"/>
</dbReference>
<keyword evidence="4 7" id="KW-0472">Membrane</keyword>
<evidence type="ECO:0000313" key="10">
    <source>
        <dbReference type="Proteomes" id="UP001610446"/>
    </source>
</evidence>
<evidence type="ECO:0000256" key="2">
    <source>
        <dbReference type="ARBA" id="ARBA00022692"/>
    </source>
</evidence>
<feature type="transmembrane region" description="Helical" evidence="7">
    <location>
        <begin position="52"/>
        <end position="76"/>
    </location>
</feature>
<evidence type="ECO:0000313" key="9">
    <source>
        <dbReference type="EMBL" id="KAL2848055.1"/>
    </source>
</evidence>
<feature type="transmembrane region" description="Helical" evidence="7">
    <location>
        <begin position="96"/>
        <end position="120"/>
    </location>
</feature>
<dbReference type="InterPro" id="IPR052337">
    <property type="entry name" value="SAT4-like"/>
</dbReference>
<name>A0ABR4K6W1_9EURO</name>
<comment type="similarity">
    <text evidence="5">Belongs to the SAT4 family.</text>
</comment>
<feature type="transmembrane region" description="Helical" evidence="7">
    <location>
        <begin position="20"/>
        <end position="40"/>
    </location>
</feature>
<evidence type="ECO:0000256" key="1">
    <source>
        <dbReference type="ARBA" id="ARBA00004141"/>
    </source>
</evidence>
<dbReference type="PANTHER" id="PTHR33048">
    <property type="entry name" value="PTH11-LIKE INTEGRAL MEMBRANE PROTEIN (AFU_ORTHOLOGUE AFUA_5G11245)"/>
    <property type="match status" value="1"/>
</dbReference>
<dbReference type="Pfam" id="PF20684">
    <property type="entry name" value="Fung_rhodopsin"/>
    <property type="match status" value="1"/>
</dbReference>
<evidence type="ECO:0000259" key="8">
    <source>
        <dbReference type="Pfam" id="PF20684"/>
    </source>
</evidence>
<feature type="transmembrane region" description="Helical" evidence="7">
    <location>
        <begin position="132"/>
        <end position="153"/>
    </location>
</feature>
<dbReference type="EMBL" id="JBFXLU010000052">
    <property type="protein sequence ID" value="KAL2848055.1"/>
    <property type="molecule type" value="Genomic_DNA"/>
</dbReference>
<reference evidence="9 10" key="1">
    <citation type="submission" date="2024-07" db="EMBL/GenBank/DDBJ databases">
        <title>Section-level genome sequencing and comparative genomics of Aspergillus sections Usti and Cavernicolus.</title>
        <authorList>
            <consortium name="Lawrence Berkeley National Laboratory"/>
            <person name="Nybo J.L."/>
            <person name="Vesth T.C."/>
            <person name="Theobald S."/>
            <person name="Frisvad J.C."/>
            <person name="Larsen T.O."/>
            <person name="Kjaerboelling I."/>
            <person name="Rothschild-Mancinelli K."/>
            <person name="Lyhne E.K."/>
            <person name="Kogle M.E."/>
            <person name="Barry K."/>
            <person name="Clum A."/>
            <person name="Na H."/>
            <person name="Ledsgaard L."/>
            <person name="Lin J."/>
            <person name="Lipzen A."/>
            <person name="Kuo A."/>
            <person name="Riley R."/>
            <person name="Mondo S."/>
            <person name="Labutti K."/>
            <person name="Haridas S."/>
            <person name="Pangalinan J."/>
            <person name="Salamov A.A."/>
            <person name="Simmons B.A."/>
            <person name="Magnuson J.K."/>
            <person name="Chen J."/>
            <person name="Drula E."/>
            <person name="Henrissat B."/>
            <person name="Wiebenga A."/>
            <person name="Lubbers R.J."/>
            <person name="Gomes A.C."/>
            <person name="Makela M.R."/>
            <person name="Stajich J."/>
            <person name="Grigoriev I.V."/>
            <person name="Mortensen U.H."/>
            <person name="De Vries R.P."/>
            <person name="Baker S.E."/>
            <person name="Andersen M.R."/>
        </authorList>
    </citation>
    <scope>NUCLEOTIDE SEQUENCE [LARGE SCALE GENOMIC DNA]</scope>
    <source>
        <strain evidence="9 10">CBS 123904</strain>
    </source>
</reference>
<gene>
    <name evidence="9" type="ORF">BJY01DRAFT_246516</name>
</gene>
<feature type="transmembrane region" description="Helical" evidence="7">
    <location>
        <begin position="173"/>
        <end position="192"/>
    </location>
</feature>
<feature type="region of interest" description="Disordered" evidence="6">
    <location>
        <begin position="213"/>
        <end position="234"/>
    </location>
</feature>
<evidence type="ECO:0000256" key="6">
    <source>
        <dbReference type="SAM" id="MobiDB-lite"/>
    </source>
</evidence>
<sequence length="234" mass="25656">MWDIRAVNLIDPSSTQVLSAASITFCWATCFAKISILLLYKRIFPFCRERIAAWICIVADVVLYTACIGVAIGSLVECAELDRINDSYCRYNSGGQLVFSSMVNVVTDLYLLILPIPRLLNLQVNRGKKIGLLVTFPVDFASLARLVNVSIYYQSSDVLWVSGHNAQFTIAEINIAIIVACATSFPVFFTRVHSLASSNYHPNVSLLPTTRPCSDSDSCGSKVTGSNNGPDIVM</sequence>
<comment type="caution">
    <text evidence="9">The sequence shown here is derived from an EMBL/GenBank/DDBJ whole genome shotgun (WGS) entry which is preliminary data.</text>
</comment>
<evidence type="ECO:0000256" key="5">
    <source>
        <dbReference type="ARBA" id="ARBA00038359"/>
    </source>
</evidence>
<keyword evidence="3 7" id="KW-1133">Transmembrane helix</keyword>
<dbReference type="Proteomes" id="UP001610446">
    <property type="component" value="Unassembled WGS sequence"/>
</dbReference>
<evidence type="ECO:0000256" key="4">
    <source>
        <dbReference type="ARBA" id="ARBA00023136"/>
    </source>
</evidence>
<keyword evidence="10" id="KW-1185">Reference proteome</keyword>
<comment type="subcellular location">
    <subcellularLocation>
        <location evidence="1">Membrane</location>
        <topology evidence="1">Multi-pass membrane protein</topology>
    </subcellularLocation>
</comment>
<protein>
    <recommendedName>
        <fullName evidence="8">Rhodopsin domain-containing protein</fullName>
    </recommendedName>
</protein>
<organism evidence="9 10">
    <name type="scientific">Aspergillus pseudoustus</name>
    <dbReference type="NCBI Taxonomy" id="1810923"/>
    <lineage>
        <taxon>Eukaryota</taxon>
        <taxon>Fungi</taxon>
        <taxon>Dikarya</taxon>
        <taxon>Ascomycota</taxon>
        <taxon>Pezizomycotina</taxon>
        <taxon>Eurotiomycetes</taxon>
        <taxon>Eurotiomycetidae</taxon>
        <taxon>Eurotiales</taxon>
        <taxon>Aspergillaceae</taxon>
        <taxon>Aspergillus</taxon>
        <taxon>Aspergillus subgen. Nidulantes</taxon>
    </lineage>
</organism>
<proteinExistence type="inferred from homology"/>
<evidence type="ECO:0000256" key="3">
    <source>
        <dbReference type="ARBA" id="ARBA00022989"/>
    </source>
</evidence>